<accession>A0A9R1VEE3</accession>
<dbReference type="EMBL" id="NBSK02000005">
    <property type="protein sequence ID" value="KAJ0203523.1"/>
    <property type="molecule type" value="Genomic_DNA"/>
</dbReference>
<evidence type="ECO:0000313" key="3">
    <source>
        <dbReference type="Proteomes" id="UP000235145"/>
    </source>
</evidence>
<keyword evidence="1" id="KW-1133">Transmembrane helix</keyword>
<gene>
    <name evidence="2" type="ORF">LSAT_V11C500238810</name>
</gene>
<evidence type="ECO:0000256" key="1">
    <source>
        <dbReference type="SAM" id="Phobius"/>
    </source>
</evidence>
<keyword evidence="3" id="KW-1185">Reference proteome</keyword>
<sequence>MKNNIYEDTINGCWSTDPNQIKEEAYRFFRDKFKEKWPSRPKCCNLLFSGISEEHRTYLEQSTSLEEIKADVEKALGPDGFTFNFIKSCLDILFGDIVLFVNILLVTTSLTLHTVYHLSPTTPKVKIRLNLVIFTRLA</sequence>
<dbReference type="Proteomes" id="UP000235145">
    <property type="component" value="Unassembled WGS sequence"/>
</dbReference>
<comment type="caution">
    <text evidence="2">The sequence shown here is derived from an EMBL/GenBank/DDBJ whole genome shotgun (WGS) entry which is preliminary data.</text>
</comment>
<keyword evidence="1" id="KW-0812">Transmembrane</keyword>
<reference evidence="2 3" key="1">
    <citation type="journal article" date="2017" name="Nat. Commun.">
        <title>Genome assembly with in vitro proximity ligation data and whole-genome triplication in lettuce.</title>
        <authorList>
            <person name="Reyes-Chin-Wo S."/>
            <person name="Wang Z."/>
            <person name="Yang X."/>
            <person name="Kozik A."/>
            <person name="Arikit S."/>
            <person name="Song C."/>
            <person name="Xia L."/>
            <person name="Froenicke L."/>
            <person name="Lavelle D.O."/>
            <person name="Truco M.J."/>
            <person name="Xia R."/>
            <person name="Zhu S."/>
            <person name="Xu C."/>
            <person name="Xu H."/>
            <person name="Xu X."/>
            <person name="Cox K."/>
            <person name="Korf I."/>
            <person name="Meyers B.C."/>
            <person name="Michelmore R.W."/>
        </authorList>
    </citation>
    <scope>NUCLEOTIDE SEQUENCE [LARGE SCALE GENOMIC DNA]</scope>
    <source>
        <strain evidence="3">cv. Salinas</strain>
        <tissue evidence="2">Seedlings</tissue>
    </source>
</reference>
<feature type="transmembrane region" description="Helical" evidence="1">
    <location>
        <begin position="93"/>
        <end position="116"/>
    </location>
</feature>
<proteinExistence type="predicted"/>
<dbReference type="AlphaFoldDB" id="A0A9R1VEE3"/>
<name>A0A9R1VEE3_LACSA</name>
<organism evidence="2 3">
    <name type="scientific">Lactuca sativa</name>
    <name type="common">Garden lettuce</name>
    <dbReference type="NCBI Taxonomy" id="4236"/>
    <lineage>
        <taxon>Eukaryota</taxon>
        <taxon>Viridiplantae</taxon>
        <taxon>Streptophyta</taxon>
        <taxon>Embryophyta</taxon>
        <taxon>Tracheophyta</taxon>
        <taxon>Spermatophyta</taxon>
        <taxon>Magnoliopsida</taxon>
        <taxon>eudicotyledons</taxon>
        <taxon>Gunneridae</taxon>
        <taxon>Pentapetalae</taxon>
        <taxon>asterids</taxon>
        <taxon>campanulids</taxon>
        <taxon>Asterales</taxon>
        <taxon>Asteraceae</taxon>
        <taxon>Cichorioideae</taxon>
        <taxon>Cichorieae</taxon>
        <taxon>Lactucinae</taxon>
        <taxon>Lactuca</taxon>
    </lineage>
</organism>
<protein>
    <submittedName>
        <fullName evidence="2">Uncharacterized protein</fullName>
    </submittedName>
</protein>
<evidence type="ECO:0000313" key="2">
    <source>
        <dbReference type="EMBL" id="KAJ0203523.1"/>
    </source>
</evidence>
<keyword evidence="1" id="KW-0472">Membrane</keyword>